<dbReference type="AlphaFoldDB" id="A0A5P1FQV8"/>
<keyword evidence="5" id="KW-1185">Reference proteome</keyword>
<dbReference type="Gramene" id="ONK79060">
    <property type="protein sequence ID" value="ONK79060"/>
    <property type="gene ID" value="A4U43_C01F2490"/>
</dbReference>
<dbReference type="OrthoDB" id="784295at2759"/>
<keyword evidence="1" id="KW-0175">Coiled coil</keyword>
<dbReference type="OMA" id="QTQLGHP"/>
<organism evidence="4 5">
    <name type="scientific">Asparagus officinalis</name>
    <name type="common">Garden asparagus</name>
    <dbReference type="NCBI Taxonomy" id="4686"/>
    <lineage>
        <taxon>Eukaryota</taxon>
        <taxon>Viridiplantae</taxon>
        <taxon>Streptophyta</taxon>
        <taxon>Embryophyta</taxon>
        <taxon>Tracheophyta</taxon>
        <taxon>Spermatophyta</taxon>
        <taxon>Magnoliopsida</taxon>
        <taxon>Liliopsida</taxon>
        <taxon>Asparagales</taxon>
        <taxon>Asparagaceae</taxon>
        <taxon>Asparagoideae</taxon>
        <taxon>Asparagus</taxon>
    </lineage>
</organism>
<evidence type="ECO:0000313" key="5">
    <source>
        <dbReference type="Proteomes" id="UP000243459"/>
    </source>
</evidence>
<dbReference type="InterPro" id="IPR044822">
    <property type="entry name" value="Myb_DNA-bind_4"/>
</dbReference>
<reference evidence="5" key="1">
    <citation type="journal article" date="2017" name="Nat. Commun.">
        <title>The asparagus genome sheds light on the origin and evolution of a young Y chromosome.</title>
        <authorList>
            <person name="Harkess A."/>
            <person name="Zhou J."/>
            <person name="Xu C."/>
            <person name="Bowers J.E."/>
            <person name="Van der Hulst R."/>
            <person name="Ayyampalayam S."/>
            <person name="Mercati F."/>
            <person name="Riccardi P."/>
            <person name="McKain M.R."/>
            <person name="Kakrana A."/>
            <person name="Tang H."/>
            <person name="Ray J."/>
            <person name="Groenendijk J."/>
            <person name="Arikit S."/>
            <person name="Mathioni S.M."/>
            <person name="Nakano M."/>
            <person name="Shan H."/>
            <person name="Telgmann-Rauber A."/>
            <person name="Kanno A."/>
            <person name="Yue Z."/>
            <person name="Chen H."/>
            <person name="Li W."/>
            <person name="Chen Y."/>
            <person name="Xu X."/>
            <person name="Zhang Y."/>
            <person name="Luo S."/>
            <person name="Chen H."/>
            <person name="Gao J."/>
            <person name="Mao Z."/>
            <person name="Pires J.C."/>
            <person name="Luo M."/>
            <person name="Kudrna D."/>
            <person name="Wing R.A."/>
            <person name="Meyers B.C."/>
            <person name="Yi K."/>
            <person name="Kong H."/>
            <person name="Lavrijsen P."/>
            <person name="Sunseri F."/>
            <person name="Falavigna A."/>
            <person name="Ye Y."/>
            <person name="Leebens-Mack J.H."/>
            <person name="Chen G."/>
        </authorList>
    </citation>
    <scope>NUCLEOTIDE SEQUENCE [LARGE SCALE GENOMIC DNA]</scope>
    <source>
        <strain evidence="5">cv. DH0086</strain>
    </source>
</reference>
<feature type="domain" description="Myb/SANT-like DNA-binding" evidence="3">
    <location>
        <begin position="50"/>
        <end position="136"/>
    </location>
</feature>
<dbReference type="Gene3D" id="1.10.10.60">
    <property type="entry name" value="Homeodomain-like"/>
    <property type="match status" value="1"/>
</dbReference>
<gene>
    <name evidence="4" type="ORF">A4U43_C01F2490</name>
</gene>
<dbReference type="PANTHER" id="PTHR46327:SF9">
    <property type="entry name" value="MYB_SANT-LIKE DNA-BINDING DOMAIN-CONTAINING PROTEIN"/>
    <property type="match status" value="1"/>
</dbReference>
<accession>A0A5P1FQV8</accession>
<feature type="compositionally biased region" description="Low complexity" evidence="2">
    <location>
        <begin position="31"/>
        <end position="41"/>
    </location>
</feature>
<evidence type="ECO:0000256" key="1">
    <source>
        <dbReference type="SAM" id="Coils"/>
    </source>
</evidence>
<evidence type="ECO:0000313" key="4">
    <source>
        <dbReference type="EMBL" id="ONK79060.1"/>
    </source>
</evidence>
<evidence type="ECO:0000256" key="2">
    <source>
        <dbReference type="SAM" id="MobiDB-lite"/>
    </source>
</evidence>
<dbReference type="PANTHER" id="PTHR46327">
    <property type="entry name" value="F16F4.11 PROTEIN-RELATED"/>
    <property type="match status" value="1"/>
</dbReference>
<dbReference type="Proteomes" id="UP000243459">
    <property type="component" value="Chromosome 1"/>
</dbReference>
<feature type="region of interest" description="Disordered" evidence="2">
    <location>
        <begin position="176"/>
        <end position="214"/>
    </location>
</feature>
<sequence>MDNPMIGSLLFPNPSTSTLNLTSDDDDHHPSSASAAGASASKKISSPWHRMKWTDDVVRLLINLVSLVGDDVCPNDAGGKALQKKGKWKTVSKLMLDKGFNVSPQQCEDKFNDLNKRYKRLNEILGRGTTCQVVENPNLLDSMHHVSEKAKEDVRKILSSKHLFYREMCAYHNGQRIPNSRELEPKGNGVEDDEHDHDLKDSDEGEEDEEDDDGGFGKFGIENFGIEIDAFSPGQKREWLRKRALQLIEERVAIEAEGFALAKRRAKWERFKRKKDWEMERERMENERLRIESERMALEVRKKEMELDMMDGEHGRA</sequence>
<feature type="region of interest" description="Disordered" evidence="2">
    <location>
        <begin position="11"/>
        <end position="41"/>
    </location>
</feature>
<feature type="coiled-coil region" evidence="1">
    <location>
        <begin position="274"/>
        <end position="306"/>
    </location>
</feature>
<evidence type="ECO:0000259" key="3">
    <source>
        <dbReference type="Pfam" id="PF13837"/>
    </source>
</evidence>
<protein>
    <recommendedName>
        <fullName evidence="3">Myb/SANT-like DNA-binding domain-containing protein</fullName>
    </recommendedName>
</protein>
<name>A0A5P1FQV8_ASPOF</name>
<proteinExistence type="predicted"/>
<feature type="compositionally biased region" description="Acidic residues" evidence="2">
    <location>
        <begin position="203"/>
        <end position="214"/>
    </location>
</feature>
<dbReference type="EMBL" id="CM007381">
    <property type="protein sequence ID" value="ONK79060.1"/>
    <property type="molecule type" value="Genomic_DNA"/>
</dbReference>
<feature type="compositionally biased region" description="Low complexity" evidence="2">
    <location>
        <begin position="12"/>
        <end position="22"/>
    </location>
</feature>
<dbReference type="Pfam" id="PF13837">
    <property type="entry name" value="Myb_DNA-bind_4"/>
    <property type="match status" value="1"/>
</dbReference>